<name>A0A402D5J9_9BACT</name>
<keyword evidence="2" id="KW-0802">TPR repeat</keyword>
<dbReference type="InterPro" id="IPR011990">
    <property type="entry name" value="TPR-like_helical_dom_sf"/>
</dbReference>
<dbReference type="PANTHER" id="PTHR44943">
    <property type="entry name" value="CELLULOSE SYNTHASE OPERON PROTEIN C"/>
    <property type="match status" value="1"/>
</dbReference>
<dbReference type="Proteomes" id="UP000287394">
    <property type="component" value="Chromosome"/>
</dbReference>
<dbReference type="InterPro" id="IPR013105">
    <property type="entry name" value="TPR_2"/>
</dbReference>
<dbReference type="EMBL" id="AP025739">
    <property type="protein sequence ID" value="BDI29777.1"/>
    <property type="molecule type" value="Genomic_DNA"/>
</dbReference>
<dbReference type="Gene3D" id="1.25.40.10">
    <property type="entry name" value="Tetratricopeptide repeat domain"/>
    <property type="match status" value="2"/>
</dbReference>
<dbReference type="PROSITE" id="PS50005">
    <property type="entry name" value="TPR"/>
    <property type="match status" value="2"/>
</dbReference>
<dbReference type="PANTHER" id="PTHR44943:SF8">
    <property type="entry name" value="TPR REPEAT-CONTAINING PROTEIN MJ0263"/>
    <property type="match status" value="1"/>
</dbReference>
<organism evidence="3 4">
    <name type="scientific">Capsulimonas corticalis</name>
    <dbReference type="NCBI Taxonomy" id="2219043"/>
    <lineage>
        <taxon>Bacteria</taxon>
        <taxon>Bacillati</taxon>
        <taxon>Armatimonadota</taxon>
        <taxon>Armatimonadia</taxon>
        <taxon>Capsulimonadales</taxon>
        <taxon>Capsulimonadaceae</taxon>
        <taxon>Capsulimonas</taxon>
    </lineage>
</organism>
<reference evidence="3 4" key="1">
    <citation type="journal article" date="2019" name="Int. J. Syst. Evol. Microbiol.">
        <title>Capsulimonas corticalis gen. nov., sp. nov., an aerobic capsulated bacterium, of a novel bacterial order, Capsulimonadales ord. nov., of the class Armatimonadia of the phylum Armatimonadetes.</title>
        <authorList>
            <person name="Li J."/>
            <person name="Kudo C."/>
            <person name="Tonouchi A."/>
        </authorList>
    </citation>
    <scope>NUCLEOTIDE SEQUENCE [LARGE SCALE GENOMIC DNA]</scope>
    <source>
        <strain evidence="3 4">AX-7</strain>
    </source>
</reference>
<accession>A0A402D5J9</accession>
<dbReference type="SMART" id="SM00028">
    <property type="entry name" value="TPR"/>
    <property type="match status" value="3"/>
</dbReference>
<keyword evidence="1" id="KW-0677">Repeat</keyword>
<dbReference type="InterPro" id="IPR051685">
    <property type="entry name" value="Ycf3/AcsC/BcsC/TPR_MFPF"/>
</dbReference>
<dbReference type="Pfam" id="PF13181">
    <property type="entry name" value="TPR_8"/>
    <property type="match status" value="1"/>
</dbReference>
<dbReference type="SUPFAM" id="SSF48452">
    <property type="entry name" value="TPR-like"/>
    <property type="match status" value="1"/>
</dbReference>
<dbReference type="Pfam" id="PF07719">
    <property type="entry name" value="TPR_2"/>
    <property type="match status" value="1"/>
</dbReference>
<keyword evidence="4" id="KW-1185">Reference proteome</keyword>
<dbReference type="PROSITE" id="PS50293">
    <property type="entry name" value="TPR_REGION"/>
    <property type="match status" value="1"/>
</dbReference>
<dbReference type="AlphaFoldDB" id="A0A402D5J9"/>
<evidence type="ECO:0000313" key="3">
    <source>
        <dbReference type="EMBL" id="BDI29777.1"/>
    </source>
</evidence>
<proteinExistence type="predicted"/>
<dbReference type="KEGG" id="ccot:CCAX7_18280"/>
<sequence length="222" mass="25297">MLDIEETDPHFEDGLAHYNAGRFEEAVCEWRALLDDDPQDADKHYTLGCGLDEAGHTDEAIQHYQEAIRLDPNHSQAHYALIQRQYSILYSSHDKAELRKLQDLCRHALTLQPLGPTFEAATLEILSFTEWRIGKRTAAIKTLRRAIEIDPSSIDGYRRLAMMQKATFDLVGSFRTVQAYMQHPDFDPSLCVPCAMCKRRLAGIALGAVGGVLLIWRLRRMR</sequence>
<gene>
    <name evidence="3" type="ORF">CCAX7_18280</name>
</gene>
<evidence type="ECO:0000256" key="2">
    <source>
        <dbReference type="ARBA" id="ARBA00022803"/>
    </source>
</evidence>
<evidence type="ECO:0000256" key="1">
    <source>
        <dbReference type="ARBA" id="ARBA00022737"/>
    </source>
</evidence>
<evidence type="ECO:0000313" key="4">
    <source>
        <dbReference type="Proteomes" id="UP000287394"/>
    </source>
</evidence>
<dbReference type="InterPro" id="IPR019734">
    <property type="entry name" value="TPR_rpt"/>
</dbReference>
<protein>
    <submittedName>
        <fullName evidence="3">Uncharacterized protein</fullName>
    </submittedName>
</protein>